<dbReference type="RefSeq" id="XP_064659293.1">
    <property type="nucleotide sequence ID" value="XM_064801932.1"/>
</dbReference>
<accession>A0AAV9PAG5</accession>
<dbReference type="EC" id="2.5.1.16" evidence="6"/>
<dbReference type="SUPFAM" id="SSF53335">
    <property type="entry name" value="S-adenosyl-L-methionine-dependent methyltransferases"/>
    <property type="match status" value="1"/>
</dbReference>
<organism evidence="6 7">
    <name type="scientific">Saxophila tyrrhenica</name>
    <dbReference type="NCBI Taxonomy" id="1690608"/>
    <lineage>
        <taxon>Eukaryota</taxon>
        <taxon>Fungi</taxon>
        <taxon>Dikarya</taxon>
        <taxon>Ascomycota</taxon>
        <taxon>Pezizomycotina</taxon>
        <taxon>Dothideomycetes</taxon>
        <taxon>Dothideomycetidae</taxon>
        <taxon>Mycosphaerellales</taxon>
        <taxon>Extremaceae</taxon>
        <taxon>Saxophila</taxon>
    </lineage>
</organism>
<dbReference type="PANTHER" id="PTHR11558">
    <property type="entry name" value="SPERMIDINE/SPERMINE SYNTHASE"/>
    <property type="match status" value="1"/>
</dbReference>
<dbReference type="InterPro" id="IPR030374">
    <property type="entry name" value="PABS"/>
</dbReference>
<comment type="caution">
    <text evidence="6">The sequence shown here is derived from an EMBL/GenBank/DDBJ whole genome shotgun (WGS) entry which is preliminary data.</text>
</comment>
<gene>
    <name evidence="6" type="primary">SPE3</name>
    <name evidence="6" type="ORF">LTR77_004679</name>
</gene>
<dbReference type="GeneID" id="89926024"/>
<keyword evidence="3" id="KW-0620">Polyamine biosynthesis</keyword>
<dbReference type="InterPro" id="IPR035246">
    <property type="entry name" value="Spermidine_synt_N"/>
</dbReference>
<dbReference type="InterPro" id="IPR030668">
    <property type="entry name" value="Spermi_synthase_euk"/>
</dbReference>
<dbReference type="Gene3D" id="3.40.50.150">
    <property type="entry name" value="Vaccinia Virus protein VP39"/>
    <property type="match status" value="1"/>
</dbReference>
<dbReference type="PROSITE" id="PS01330">
    <property type="entry name" value="PABS_1"/>
    <property type="match status" value="1"/>
</dbReference>
<evidence type="ECO:0000259" key="5">
    <source>
        <dbReference type="PROSITE" id="PS51006"/>
    </source>
</evidence>
<keyword evidence="7" id="KW-1185">Reference proteome</keyword>
<dbReference type="InterPro" id="IPR029063">
    <property type="entry name" value="SAM-dependent_MTases_sf"/>
</dbReference>
<dbReference type="PIRSF" id="PIRSF000502">
    <property type="entry name" value="Spermidine_synth"/>
    <property type="match status" value="1"/>
</dbReference>
<dbReference type="Proteomes" id="UP001337655">
    <property type="component" value="Unassembled WGS sequence"/>
</dbReference>
<feature type="domain" description="PABS" evidence="5">
    <location>
        <begin position="11"/>
        <end position="246"/>
    </location>
</feature>
<comment type="similarity">
    <text evidence="1 4">Belongs to the spermidine/spermine synthase family.</text>
</comment>
<dbReference type="GO" id="GO:0008295">
    <property type="term" value="P:spermidine biosynthetic process"/>
    <property type="evidence" value="ECO:0007669"/>
    <property type="project" value="TreeGrafter"/>
</dbReference>
<sequence>MAEITHPTIVDGWFREISHMWPGQAMTLKVNQILHHEKSKYQDVLIFESSDYGMVLVLDNVIQCTERDEFSYQEMITHLAMFAHPNPQRVLVIGGGDGGVLREIVKHDCVEEATLVDIDEAVIRLSKKFLPGMSVGFQHPKVKVHVGDGFEYLKQHTDEYDVIITDSSDPDGPAESLFQASYFELLNNSLKEGGMITTQGENPWLHMDWILPLRKACKSIFPVAEYAWTSIPTYPSGQMGFMVCGKDPKLDVKKPSRAWSRDEEDKQFKYYSKEVHEAAFILPKFAEKVLR</sequence>
<evidence type="ECO:0000256" key="2">
    <source>
        <dbReference type="ARBA" id="ARBA00022679"/>
    </source>
</evidence>
<dbReference type="InterPro" id="IPR037163">
    <property type="entry name" value="Spermidine_synt_N_sf"/>
</dbReference>
<dbReference type="NCBIfam" id="NF002010">
    <property type="entry name" value="PRK00811.1"/>
    <property type="match status" value="1"/>
</dbReference>
<evidence type="ECO:0000256" key="1">
    <source>
        <dbReference type="ARBA" id="ARBA00007867"/>
    </source>
</evidence>
<dbReference type="AlphaFoldDB" id="A0AAV9PAG5"/>
<evidence type="ECO:0000256" key="4">
    <source>
        <dbReference type="RuleBase" id="RU003836"/>
    </source>
</evidence>
<protein>
    <submittedName>
        <fullName evidence="6">Putrescine aminopropyltransferase</fullName>
        <ecNumber evidence="6">2.5.1.16</ecNumber>
    </submittedName>
</protein>
<reference evidence="6 7" key="1">
    <citation type="submission" date="2023-08" db="EMBL/GenBank/DDBJ databases">
        <title>Black Yeasts Isolated from many extreme environments.</title>
        <authorList>
            <person name="Coleine C."/>
            <person name="Stajich J.E."/>
            <person name="Selbmann L."/>
        </authorList>
    </citation>
    <scope>NUCLEOTIDE SEQUENCE [LARGE SCALE GENOMIC DNA]</scope>
    <source>
        <strain evidence="6 7">CCFEE 5935</strain>
    </source>
</reference>
<dbReference type="GO" id="GO:0004766">
    <property type="term" value="F:spermidine synthase activity"/>
    <property type="evidence" value="ECO:0007669"/>
    <property type="project" value="UniProtKB-EC"/>
</dbReference>
<dbReference type="Gene3D" id="2.30.140.10">
    <property type="entry name" value="Spermidine synthase, tetramerisation domain"/>
    <property type="match status" value="1"/>
</dbReference>
<dbReference type="Pfam" id="PF01564">
    <property type="entry name" value="Spermine_synth"/>
    <property type="match status" value="1"/>
</dbReference>
<keyword evidence="2 3" id="KW-0808">Transferase</keyword>
<dbReference type="CDD" id="cd02440">
    <property type="entry name" value="AdoMet_MTases"/>
    <property type="match status" value="1"/>
</dbReference>
<feature type="active site" description="Proton acceptor" evidence="3">
    <location>
        <position position="166"/>
    </location>
</feature>
<dbReference type="PROSITE" id="PS51006">
    <property type="entry name" value="PABS_2"/>
    <property type="match status" value="1"/>
</dbReference>
<dbReference type="FunFam" id="3.40.50.150:FF:000013">
    <property type="entry name" value="Spermidine synthase"/>
    <property type="match status" value="1"/>
</dbReference>
<dbReference type="InterPro" id="IPR030373">
    <property type="entry name" value="PABS_CS"/>
</dbReference>
<dbReference type="Pfam" id="PF17284">
    <property type="entry name" value="Spermine_synt_N"/>
    <property type="match status" value="1"/>
</dbReference>
<dbReference type="HAMAP" id="MF_00198">
    <property type="entry name" value="Spermidine_synth"/>
    <property type="match status" value="1"/>
</dbReference>
<dbReference type="GO" id="GO:0015940">
    <property type="term" value="P:pantothenate biosynthetic process"/>
    <property type="evidence" value="ECO:0007669"/>
    <property type="project" value="UniProtKB-ARBA"/>
</dbReference>
<dbReference type="EMBL" id="JAVRRT010000007">
    <property type="protein sequence ID" value="KAK5170095.1"/>
    <property type="molecule type" value="Genomic_DNA"/>
</dbReference>
<dbReference type="NCBIfam" id="TIGR00417">
    <property type="entry name" value="speE"/>
    <property type="match status" value="1"/>
</dbReference>
<evidence type="ECO:0000313" key="6">
    <source>
        <dbReference type="EMBL" id="KAK5170095.1"/>
    </source>
</evidence>
<dbReference type="InterPro" id="IPR001045">
    <property type="entry name" value="Spermi_synthase"/>
</dbReference>
<dbReference type="GO" id="GO:0005829">
    <property type="term" value="C:cytosol"/>
    <property type="evidence" value="ECO:0007669"/>
    <property type="project" value="TreeGrafter"/>
</dbReference>
<name>A0AAV9PAG5_9PEZI</name>
<evidence type="ECO:0000256" key="3">
    <source>
        <dbReference type="PROSITE-ProRule" id="PRU00354"/>
    </source>
</evidence>
<evidence type="ECO:0000313" key="7">
    <source>
        <dbReference type="Proteomes" id="UP001337655"/>
    </source>
</evidence>
<dbReference type="PANTHER" id="PTHR11558:SF11">
    <property type="entry name" value="SPERMIDINE SYNTHASE"/>
    <property type="match status" value="1"/>
</dbReference>
<proteinExistence type="inferred from homology"/>
<dbReference type="FunFam" id="2.30.140.10:FF:000001">
    <property type="entry name" value="SPE3p Spermidine synthase"/>
    <property type="match status" value="1"/>
</dbReference>